<dbReference type="Pfam" id="PF13377">
    <property type="entry name" value="Peripla_BP_3"/>
    <property type="match status" value="1"/>
</dbReference>
<dbReference type="SUPFAM" id="SSF53822">
    <property type="entry name" value="Periplasmic binding protein-like I"/>
    <property type="match status" value="1"/>
</dbReference>
<evidence type="ECO:0000256" key="3">
    <source>
        <dbReference type="ARBA" id="ARBA00023163"/>
    </source>
</evidence>
<gene>
    <name evidence="6" type="ORF">H9815_03590</name>
</gene>
<dbReference type="InterPro" id="IPR046335">
    <property type="entry name" value="LacI/GalR-like_sensor"/>
</dbReference>
<keyword evidence="2 6" id="KW-0238">DNA-binding</keyword>
<accession>A0A9D2J380</accession>
<feature type="region of interest" description="Disordered" evidence="4">
    <location>
        <begin position="1"/>
        <end position="35"/>
    </location>
</feature>
<comment type="caution">
    <text evidence="6">The sequence shown here is derived from an EMBL/GenBank/DDBJ whole genome shotgun (WGS) entry which is preliminary data.</text>
</comment>
<evidence type="ECO:0000256" key="4">
    <source>
        <dbReference type="SAM" id="MobiDB-lite"/>
    </source>
</evidence>
<dbReference type="Gene3D" id="1.10.260.40">
    <property type="entry name" value="lambda repressor-like DNA-binding domains"/>
    <property type="match status" value="1"/>
</dbReference>
<dbReference type="Gene3D" id="3.40.50.2300">
    <property type="match status" value="2"/>
</dbReference>
<dbReference type="PANTHER" id="PTHR30146">
    <property type="entry name" value="LACI-RELATED TRANSCRIPTIONAL REPRESSOR"/>
    <property type="match status" value="1"/>
</dbReference>
<dbReference type="SMART" id="SM00354">
    <property type="entry name" value="HTH_LACI"/>
    <property type="match status" value="1"/>
</dbReference>
<dbReference type="InterPro" id="IPR000843">
    <property type="entry name" value="HTH_LacI"/>
</dbReference>
<dbReference type="CDD" id="cd06296">
    <property type="entry name" value="PBP1_CatR-like"/>
    <property type="match status" value="1"/>
</dbReference>
<keyword evidence="3" id="KW-0804">Transcription</keyword>
<protein>
    <submittedName>
        <fullName evidence="6">LacI family DNA-binding transcriptional regulator</fullName>
    </submittedName>
</protein>
<proteinExistence type="predicted"/>
<dbReference type="GO" id="GO:0000976">
    <property type="term" value="F:transcription cis-regulatory region binding"/>
    <property type="evidence" value="ECO:0007669"/>
    <property type="project" value="TreeGrafter"/>
</dbReference>
<reference evidence="6" key="2">
    <citation type="submission" date="2021-04" db="EMBL/GenBank/DDBJ databases">
        <authorList>
            <person name="Gilroy R."/>
        </authorList>
    </citation>
    <scope>NUCLEOTIDE SEQUENCE</scope>
    <source>
        <strain evidence="6">ChiGjej4B4-7305</strain>
    </source>
</reference>
<evidence type="ECO:0000259" key="5">
    <source>
        <dbReference type="PROSITE" id="PS50932"/>
    </source>
</evidence>
<dbReference type="GO" id="GO:0003700">
    <property type="term" value="F:DNA-binding transcription factor activity"/>
    <property type="evidence" value="ECO:0007669"/>
    <property type="project" value="TreeGrafter"/>
</dbReference>
<feature type="domain" description="HTH lacI-type" evidence="5">
    <location>
        <begin position="27"/>
        <end position="86"/>
    </location>
</feature>
<keyword evidence="1" id="KW-0805">Transcription regulation</keyword>
<evidence type="ECO:0000313" key="7">
    <source>
        <dbReference type="Proteomes" id="UP000824037"/>
    </source>
</evidence>
<sequence length="362" mass="38220">MPPSSAPDSPDTGSPAGPATDAPRPRPTIASIAAEAGVSVPTVSKVLNGRSDVAPATRARIEEVMARHQYKRRTRGPSPSGPPLVDLVFHEMESEWALEIVRGVETTLASLGASVVLTASGGAHRPGQAWLDGVLARRPLGVILVMSTLTSGQREQLESRSIPFVALDTDGEPPAGVPAVGSTNWDGGMSATRHLIELGHRRLAVISGPKDVLCSRARVDGFRSAHERAGLAYDPELIRWGDFYIAGGYEHAMELLARPDRPTAIFAGADMQAVGVLRAARELGLSVPGDLSVVGYDNLPLADWFSPRLTTVNQPLRAMAATATSMMLSLAEGHKPPSLRVDLATELVVRESTAPPPAGVRS</sequence>
<dbReference type="SUPFAM" id="SSF47413">
    <property type="entry name" value="lambda repressor-like DNA-binding domains"/>
    <property type="match status" value="1"/>
</dbReference>
<evidence type="ECO:0000256" key="2">
    <source>
        <dbReference type="ARBA" id="ARBA00023125"/>
    </source>
</evidence>
<dbReference type="AlphaFoldDB" id="A0A9D2J380"/>
<dbReference type="InterPro" id="IPR010982">
    <property type="entry name" value="Lambda_DNA-bd_dom_sf"/>
</dbReference>
<dbReference type="Pfam" id="PF00356">
    <property type="entry name" value="LacI"/>
    <property type="match status" value="1"/>
</dbReference>
<organism evidence="6 7">
    <name type="scientific">Candidatus Ruania gallistercoris</name>
    <dbReference type="NCBI Taxonomy" id="2838746"/>
    <lineage>
        <taxon>Bacteria</taxon>
        <taxon>Bacillati</taxon>
        <taxon>Actinomycetota</taxon>
        <taxon>Actinomycetes</taxon>
        <taxon>Micrococcales</taxon>
        <taxon>Ruaniaceae</taxon>
        <taxon>Ruania</taxon>
    </lineage>
</organism>
<evidence type="ECO:0000313" key="6">
    <source>
        <dbReference type="EMBL" id="HIZ34838.1"/>
    </source>
</evidence>
<name>A0A9D2J380_9MICO</name>
<dbReference type="CDD" id="cd01392">
    <property type="entry name" value="HTH_LacI"/>
    <property type="match status" value="1"/>
</dbReference>
<dbReference type="InterPro" id="IPR028082">
    <property type="entry name" value="Peripla_BP_I"/>
</dbReference>
<dbReference type="PROSITE" id="PS50932">
    <property type="entry name" value="HTH_LACI_2"/>
    <property type="match status" value="1"/>
</dbReference>
<dbReference type="EMBL" id="DXBY01000059">
    <property type="protein sequence ID" value="HIZ34838.1"/>
    <property type="molecule type" value="Genomic_DNA"/>
</dbReference>
<dbReference type="Proteomes" id="UP000824037">
    <property type="component" value="Unassembled WGS sequence"/>
</dbReference>
<reference evidence="6" key="1">
    <citation type="journal article" date="2021" name="PeerJ">
        <title>Extensive microbial diversity within the chicken gut microbiome revealed by metagenomics and culture.</title>
        <authorList>
            <person name="Gilroy R."/>
            <person name="Ravi A."/>
            <person name="Getino M."/>
            <person name="Pursley I."/>
            <person name="Horton D.L."/>
            <person name="Alikhan N.F."/>
            <person name="Baker D."/>
            <person name="Gharbi K."/>
            <person name="Hall N."/>
            <person name="Watson M."/>
            <person name="Adriaenssens E.M."/>
            <person name="Foster-Nyarko E."/>
            <person name="Jarju S."/>
            <person name="Secka A."/>
            <person name="Antonio M."/>
            <person name="Oren A."/>
            <person name="Chaudhuri R.R."/>
            <person name="La Ragione R."/>
            <person name="Hildebrand F."/>
            <person name="Pallen M.J."/>
        </authorList>
    </citation>
    <scope>NUCLEOTIDE SEQUENCE</scope>
    <source>
        <strain evidence="6">ChiGjej4B4-7305</strain>
    </source>
</reference>
<dbReference type="PANTHER" id="PTHR30146:SF153">
    <property type="entry name" value="LACTOSE OPERON REPRESSOR"/>
    <property type="match status" value="1"/>
</dbReference>
<evidence type="ECO:0000256" key="1">
    <source>
        <dbReference type="ARBA" id="ARBA00023015"/>
    </source>
</evidence>